<name>A0AA40S7N4_9HYPH</name>
<keyword evidence="2" id="KW-1185">Reference proteome</keyword>
<protein>
    <submittedName>
        <fullName evidence="1">Uncharacterized protein</fullName>
    </submittedName>
</protein>
<sequence>MIDTTSHLNAQPIDFVPDDRLYLSSPTRPVVAEHLRFRAARLSWAIPAVEKIVRHHRRWGLVIPDAVWPLYANAMVELSQIRGELGVTDDTWIERLADTLESSDPVARALWDEKKATAEANASRQNVIAHHRLETTGTAKIWHVPLVELMDIAVALNLSVSKKQEIFAKGVKTGLPTVNPATGPSFRGDWARVPYTLAQLKDWCRRLGFAPDTISGNARKLSAEEFHARIAKREAALLPPSRLEGRKLAGESDWHASKRIAKEGPKTRKRAFCVTAARREYAKAFGCSERTSITRTNGLDAAQVVALVDERLSLKGPICTDKDVRVCTDKSQKIGHFPLTDVSGNVSQGVETEACSEGSSTARKVTRHKRERYGYVYAYGGEEGLIIHRWHEAKRGRELTEEAARKWHERGTFEKKFFEACEWIVAQDIPDDEDGNNPEKDCAAFWLDAYRTQDRKRRASKRSSKLMPAWMRAYAKACEEGAETMFEITPAPAVAEAA</sequence>
<organism evidence="1 2">
    <name type="scientific">Methylorubrum thiocyanatum</name>
    <dbReference type="NCBI Taxonomy" id="47958"/>
    <lineage>
        <taxon>Bacteria</taxon>
        <taxon>Pseudomonadati</taxon>
        <taxon>Pseudomonadota</taxon>
        <taxon>Alphaproteobacteria</taxon>
        <taxon>Hyphomicrobiales</taxon>
        <taxon>Methylobacteriaceae</taxon>
        <taxon>Methylorubrum</taxon>
    </lineage>
</organism>
<proteinExistence type="predicted"/>
<dbReference type="RefSeq" id="WP_182556751.1">
    <property type="nucleotide sequence ID" value="NZ_BPRF01000011.1"/>
</dbReference>
<dbReference type="EMBL" id="JACJIB010000012">
    <property type="protein sequence ID" value="MBA8916009.1"/>
    <property type="molecule type" value="Genomic_DNA"/>
</dbReference>
<gene>
    <name evidence="1" type="ORF">HNR51_005126</name>
</gene>
<evidence type="ECO:0000313" key="1">
    <source>
        <dbReference type="EMBL" id="MBA8916009.1"/>
    </source>
</evidence>
<accession>A0AA40S7N4</accession>
<dbReference type="Proteomes" id="UP000543554">
    <property type="component" value="Unassembled WGS sequence"/>
</dbReference>
<dbReference type="AlphaFoldDB" id="A0AA40S7N4"/>
<evidence type="ECO:0000313" key="2">
    <source>
        <dbReference type="Proteomes" id="UP000543554"/>
    </source>
</evidence>
<comment type="caution">
    <text evidence="1">The sequence shown here is derived from an EMBL/GenBank/DDBJ whole genome shotgun (WGS) entry which is preliminary data.</text>
</comment>
<reference evidence="1 2" key="1">
    <citation type="submission" date="2020-08" db="EMBL/GenBank/DDBJ databases">
        <title>Genomic Encyclopedia of Type Strains, Phase IV (KMG-IV): sequencing the most valuable type-strain genomes for metagenomic binning, comparative biology and taxonomic classification.</title>
        <authorList>
            <person name="Goeker M."/>
        </authorList>
    </citation>
    <scope>NUCLEOTIDE SEQUENCE [LARGE SCALE GENOMIC DNA]</scope>
    <source>
        <strain evidence="1 2">DSM 11490</strain>
    </source>
</reference>